<dbReference type="EMBL" id="UINC01029093">
    <property type="protein sequence ID" value="SVB11244.1"/>
    <property type="molecule type" value="Genomic_DNA"/>
</dbReference>
<keyword evidence="2" id="KW-0805">Transcription regulation</keyword>
<dbReference type="PIRSF" id="PIRSF005485">
    <property type="entry name" value="HrcA"/>
    <property type="match status" value="1"/>
</dbReference>
<organism evidence="7">
    <name type="scientific">marine metagenome</name>
    <dbReference type="NCBI Taxonomy" id="408172"/>
    <lineage>
        <taxon>unclassified sequences</taxon>
        <taxon>metagenomes</taxon>
        <taxon>ecological metagenomes</taxon>
    </lineage>
</organism>
<evidence type="ECO:0000256" key="2">
    <source>
        <dbReference type="ARBA" id="ARBA00023015"/>
    </source>
</evidence>
<dbReference type="InterPro" id="IPR036388">
    <property type="entry name" value="WH-like_DNA-bd_sf"/>
</dbReference>
<evidence type="ECO:0000313" key="7">
    <source>
        <dbReference type="EMBL" id="SVB11244.1"/>
    </source>
</evidence>
<gene>
    <name evidence="7" type="ORF">METZ01_LOCUS164098</name>
</gene>
<dbReference type="AlphaFoldDB" id="A0A382BC67"/>
<dbReference type="InterPro" id="IPR021153">
    <property type="entry name" value="HrcA_C"/>
</dbReference>
<evidence type="ECO:0000256" key="3">
    <source>
        <dbReference type="ARBA" id="ARBA00023016"/>
    </source>
</evidence>
<dbReference type="GO" id="GO:0045892">
    <property type="term" value="P:negative regulation of DNA-templated transcription"/>
    <property type="evidence" value="ECO:0007669"/>
    <property type="project" value="TreeGrafter"/>
</dbReference>
<feature type="coiled-coil region" evidence="5">
    <location>
        <begin position="197"/>
        <end position="224"/>
    </location>
</feature>
<dbReference type="GO" id="GO:0003677">
    <property type="term" value="F:DNA binding"/>
    <property type="evidence" value="ECO:0007669"/>
    <property type="project" value="InterPro"/>
</dbReference>
<dbReference type="InterPro" id="IPR029016">
    <property type="entry name" value="GAF-like_dom_sf"/>
</dbReference>
<dbReference type="InterPro" id="IPR023120">
    <property type="entry name" value="WHTH_transcript_rep_HrcA_IDD"/>
</dbReference>
<dbReference type="SUPFAM" id="SSF46785">
    <property type="entry name" value="Winged helix' DNA-binding domain"/>
    <property type="match status" value="1"/>
</dbReference>
<dbReference type="PANTHER" id="PTHR34824:SF1">
    <property type="entry name" value="HEAT-INDUCIBLE TRANSCRIPTION REPRESSOR HRCA"/>
    <property type="match status" value="1"/>
</dbReference>
<evidence type="ECO:0000256" key="4">
    <source>
        <dbReference type="ARBA" id="ARBA00023163"/>
    </source>
</evidence>
<name>A0A382BC67_9ZZZZ</name>
<dbReference type="PANTHER" id="PTHR34824">
    <property type="entry name" value="HEAT-INDUCIBLE TRANSCRIPTION REPRESSOR HRCA"/>
    <property type="match status" value="1"/>
</dbReference>
<accession>A0A382BC67</accession>
<evidence type="ECO:0000259" key="6">
    <source>
        <dbReference type="Pfam" id="PF01628"/>
    </source>
</evidence>
<keyword evidence="1" id="KW-0678">Repressor</keyword>
<dbReference type="NCBIfam" id="TIGR00331">
    <property type="entry name" value="hrcA"/>
    <property type="match status" value="1"/>
</dbReference>
<evidence type="ECO:0000256" key="1">
    <source>
        <dbReference type="ARBA" id="ARBA00022491"/>
    </source>
</evidence>
<dbReference type="Gene3D" id="3.30.390.60">
    <property type="entry name" value="Heat-inducible transcription repressor hrca homolog, domain 3"/>
    <property type="match status" value="1"/>
</dbReference>
<proteinExistence type="inferred from homology"/>
<evidence type="ECO:0000256" key="5">
    <source>
        <dbReference type="SAM" id="Coils"/>
    </source>
</evidence>
<dbReference type="Pfam" id="PF01628">
    <property type="entry name" value="HrcA"/>
    <property type="match status" value="1"/>
</dbReference>
<dbReference type="InterPro" id="IPR036390">
    <property type="entry name" value="WH_DNA-bd_sf"/>
</dbReference>
<dbReference type="Gene3D" id="1.10.10.10">
    <property type="entry name" value="Winged helix-like DNA-binding domain superfamily/Winged helix DNA-binding domain"/>
    <property type="match status" value="1"/>
</dbReference>
<dbReference type="HAMAP" id="MF_00081">
    <property type="entry name" value="HrcA"/>
    <property type="match status" value="1"/>
</dbReference>
<dbReference type="InterPro" id="IPR002571">
    <property type="entry name" value="HrcA"/>
</dbReference>
<keyword evidence="5" id="KW-0175">Coiled coil</keyword>
<dbReference type="Gene3D" id="3.30.450.40">
    <property type="match status" value="1"/>
</dbReference>
<feature type="domain" description="Heat-inducible transcription repressor HrcA C-terminal" evidence="6">
    <location>
        <begin position="107"/>
        <end position="329"/>
    </location>
</feature>
<keyword evidence="4" id="KW-0804">Transcription</keyword>
<reference evidence="7" key="1">
    <citation type="submission" date="2018-05" db="EMBL/GenBank/DDBJ databases">
        <authorList>
            <person name="Lanie J.A."/>
            <person name="Ng W.-L."/>
            <person name="Kazmierczak K.M."/>
            <person name="Andrzejewski T.M."/>
            <person name="Davidsen T.M."/>
            <person name="Wayne K.J."/>
            <person name="Tettelin H."/>
            <person name="Glass J.I."/>
            <person name="Rusch D."/>
            <person name="Podicherti R."/>
            <person name="Tsui H.-C.T."/>
            <person name="Winkler M.E."/>
        </authorList>
    </citation>
    <scope>NUCLEOTIDE SEQUENCE</scope>
</reference>
<sequence length="354" mass="40196">MTPALDERSQSILLELIRDHIEKAEPVGSRSLSKSHFNKLSSATIRNVMSDLEEMGYLHQPHRSAGRVPTDQGYRFFVNHITGFSNLENLNVSPEDDERISTNQSFDEVLETACSQVSESSHQTGLVMLPSFSNTRFHHIQFTKVGLQEALAVFYSELGVIQNKIIPIEKDVMQEQLTSISKYLNEEFSGKTIKAIRSELMRRIRNEKEHYDQLTKRAMELSTQVFSEEKENGTLLVEGKLNILDQPEFTVDLEKIKTLFKTLEEKSKLIKLLDSCLQQDGLTVLIGAENSDEEMSGCSLIANNYGLGEDKMGTIAVFGPKRMDYKNIISVVNHTAKKVSKLLSERKMEYKKII</sequence>
<keyword evidence="3" id="KW-0346">Stress response</keyword>
<dbReference type="SUPFAM" id="SSF55781">
    <property type="entry name" value="GAF domain-like"/>
    <property type="match status" value="1"/>
</dbReference>
<protein>
    <recommendedName>
        <fullName evidence="6">Heat-inducible transcription repressor HrcA C-terminal domain-containing protein</fullName>
    </recommendedName>
</protein>